<evidence type="ECO:0000313" key="4">
    <source>
        <dbReference type="EMBL" id="MBB0230980.1"/>
    </source>
</evidence>
<feature type="signal peptide" evidence="2">
    <location>
        <begin position="1"/>
        <end position="32"/>
    </location>
</feature>
<reference evidence="5" key="1">
    <citation type="submission" date="2019-10" db="EMBL/GenBank/DDBJ databases">
        <title>Streptomyces sp. nov., a novel actinobacterium isolated from alkaline environment.</title>
        <authorList>
            <person name="Golinska P."/>
        </authorList>
    </citation>
    <scope>NUCLEOTIDE SEQUENCE [LARGE SCALE GENOMIC DNA]</scope>
    <source>
        <strain evidence="5">DSM 42108</strain>
    </source>
</reference>
<evidence type="ECO:0000259" key="3">
    <source>
        <dbReference type="Pfam" id="PF22494"/>
    </source>
</evidence>
<dbReference type="AlphaFoldDB" id="A0A7W3T4T4"/>
<dbReference type="EMBL" id="VKHS01000396">
    <property type="protein sequence ID" value="MBB0230980.1"/>
    <property type="molecule type" value="Genomic_DNA"/>
</dbReference>
<dbReference type="PANTHER" id="PTHR46928:SF1">
    <property type="entry name" value="MESENCHYME-SPECIFIC CELL SURFACE GLYCOPROTEIN"/>
    <property type="match status" value="1"/>
</dbReference>
<gene>
    <name evidence="4" type="ORF">FOE67_16015</name>
</gene>
<evidence type="ECO:0000313" key="5">
    <source>
        <dbReference type="Proteomes" id="UP000530234"/>
    </source>
</evidence>
<dbReference type="SUPFAM" id="SSF51004">
    <property type="entry name" value="C-terminal (heme d1) domain of cytochrome cd1-nitrite reductase"/>
    <property type="match status" value="1"/>
</dbReference>
<dbReference type="Gene3D" id="2.130.10.10">
    <property type="entry name" value="YVTN repeat-like/Quinoprotein amine dehydrogenase"/>
    <property type="match status" value="1"/>
</dbReference>
<feature type="domain" description="Choice-of-anchor I" evidence="3">
    <location>
        <begin position="66"/>
        <end position="559"/>
    </location>
</feature>
<dbReference type="Proteomes" id="UP000530234">
    <property type="component" value="Unassembled WGS sequence"/>
</dbReference>
<organism evidence="4 5">
    <name type="scientific">Streptomyces calidiresistens</name>
    <dbReference type="NCBI Taxonomy" id="1485586"/>
    <lineage>
        <taxon>Bacteria</taxon>
        <taxon>Bacillati</taxon>
        <taxon>Actinomycetota</taxon>
        <taxon>Actinomycetes</taxon>
        <taxon>Kitasatosporales</taxon>
        <taxon>Streptomycetaceae</taxon>
        <taxon>Streptomyces</taxon>
    </lineage>
</organism>
<protein>
    <submittedName>
        <fullName evidence="4">Alkaline phosphatase</fullName>
    </submittedName>
</protein>
<dbReference type="InterPro" id="IPR011048">
    <property type="entry name" value="Haem_d1_sf"/>
</dbReference>
<dbReference type="NCBIfam" id="NF038117">
    <property type="entry name" value="choice_anch_I"/>
    <property type="match status" value="1"/>
</dbReference>
<keyword evidence="2" id="KW-0732">Signal</keyword>
<dbReference type="InterPro" id="IPR015943">
    <property type="entry name" value="WD40/YVTN_repeat-like_dom_sf"/>
</dbReference>
<feature type="region of interest" description="Disordered" evidence="1">
    <location>
        <begin position="31"/>
        <end position="54"/>
    </location>
</feature>
<feature type="compositionally biased region" description="Polar residues" evidence="1">
    <location>
        <begin position="446"/>
        <end position="456"/>
    </location>
</feature>
<evidence type="ECO:0000256" key="1">
    <source>
        <dbReference type="SAM" id="MobiDB-lite"/>
    </source>
</evidence>
<feature type="region of interest" description="Disordered" evidence="1">
    <location>
        <begin position="504"/>
        <end position="526"/>
    </location>
</feature>
<evidence type="ECO:0000256" key="2">
    <source>
        <dbReference type="SAM" id="SignalP"/>
    </source>
</evidence>
<dbReference type="Pfam" id="PF22494">
    <property type="entry name" value="choice_anch_I"/>
    <property type="match status" value="1"/>
</dbReference>
<dbReference type="InterPro" id="IPR052956">
    <property type="entry name" value="Mesenchyme-surface_protein"/>
</dbReference>
<proteinExistence type="predicted"/>
<comment type="caution">
    <text evidence="4">The sequence shown here is derived from an EMBL/GenBank/DDBJ whole genome shotgun (WGS) entry which is preliminary data.</text>
</comment>
<dbReference type="RefSeq" id="WP_182664912.1">
    <property type="nucleotide sequence ID" value="NZ_VKHS01000396.1"/>
</dbReference>
<keyword evidence="5" id="KW-1185">Reference proteome</keyword>
<feature type="chain" id="PRO_5030987272" evidence="2">
    <location>
        <begin position="33"/>
        <end position="560"/>
    </location>
</feature>
<name>A0A7W3T4T4_9ACTN</name>
<sequence>MTRRTRRARTAVLLAGTLALGAGLLAPSVAGAAPKPGPRPAPETPGGGDLDLTPIGRYDSGVYGESAAEITAWDPGTRRLFVVSAVAGAVDVLDLSDPTDPRKVGELDTPGANSVAVHDGLIAVAREASPKTAPGTVAFFRASDLRPIREVRVGALPDALTFTPDGKRVVVANEGEPDSYCADGTDPEGTISVITIPNGTRTTTLNGVRVATADFRAWNGREDELRAAGVRIPGPGASAARDLEPEYVAVSEDSRTAWVTLQENNAVAVVHLPSARVTDIVPLGLKDHSLPGNGLDASDRDNAINITEWPVMGMYQPDSIAAFTAPAAGGPGRGKGGKPGKPEEFLVIANEGDARDWGCYTEEIRVNALTLSPEVFPNAAELRNNANLGRLTVSVESPRDEQGRVTELHVFGGRSVSVLDSEGRMVWDSGDHLERLTAELFPEDFNANNSGNGSFDSRSDNKGPEPEGVVVGTVNGTPYAFVGLERIGGVVVYDLTDPRAPRPAGYVNSRDFSGDAEAGTAGDLGPEGLTFIPAEESPNGRPLLVVAHEVSGTTTVYEIS</sequence>
<feature type="region of interest" description="Disordered" evidence="1">
    <location>
        <begin position="443"/>
        <end position="469"/>
    </location>
</feature>
<dbReference type="InterPro" id="IPR055188">
    <property type="entry name" value="Choice_anch_I"/>
</dbReference>
<accession>A0A7W3T4T4</accession>
<dbReference type="PANTHER" id="PTHR46928">
    <property type="entry name" value="MESENCHYME-SPECIFIC CELL SURFACE GLYCOPROTEIN"/>
    <property type="match status" value="1"/>
</dbReference>